<proteinExistence type="inferred from homology"/>
<keyword evidence="4" id="KW-0808">Transferase</keyword>
<feature type="domain" description="GST C-terminal" evidence="7">
    <location>
        <begin position="102"/>
        <end position="235"/>
    </location>
</feature>
<dbReference type="PROSITE" id="PS50405">
    <property type="entry name" value="GST_CTER"/>
    <property type="match status" value="1"/>
</dbReference>
<gene>
    <name evidence="8" type="ORF">TeGR_g14371</name>
</gene>
<evidence type="ECO:0000259" key="7">
    <source>
        <dbReference type="PROSITE" id="PS50405"/>
    </source>
</evidence>
<keyword evidence="9" id="KW-1185">Reference proteome</keyword>
<dbReference type="InterPro" id="IPR004045">
    <property type="entry name" value="Glutathione_S-Trfase_N"/>
</dbReference>
<dbReference type="InterPro" id="IPR036249">
    <property type="entry name" value="Thioredoxin-like_sf"/>
</dbReference>
<dbReference type="PROSITE" id="PS50404">
    <property type="entry name" value="GST_NTER"/>
    <property type="match status" value="1"/>
</dbReference>
<accession>A0ABQ6N1A4</accession>
<evidence type="ECO:0000313" key="9">
    <source>
        <dbReference type="Proteomes" id="UP001165060"/>
    </source>
</evidence>
<dbReference type="InterPro" id="IPR010987">
    <property type="entry name" value="Glutathione-S-Trfase_C-like"/>
</dbReference>
<evidence type="ECO:0000256" key="1">
    <source>
        <dbReference type="ARBA" id="ARBA00003701"/>
    </source>
</evidence>
<evidence type="ECO:0000256" key="5">
    <source>
        <dbReference type="ARBA" id="ARBA00047960"/>
    </source>
</evidence>
<reference evidence="8 9" key="1">
    <citation type="journal article" date="2023" name="Commun. Biol.">
        <title>Genome analysis of Parmales, the sister group of diatoms, reveals the evolutionary specialization of diatoms from phago-mixotrophs to photoautotrophs.</title>
        <authorList>
            <person name="Ban H."/>
            <person name="Sato S."/>
            <person name="Yoshikawa S."/>
            <person name="Yamada K."/>
            <person name="Nakamura Y."/>
            <person name="Ichinomiya M."/>
            <person name="Sato N."/>
            <person name="Blanc-Mathieu R."/>
            <person name="Endo H."/>
            <person name="Kuwata A."/>
            <person name="Ogata H."/>
        </authorList>
    </citation>
    <scope>NUCLEOTIDE SEQUENCE [LARGE SCALE GENOMIC DNA]</scope>
</reference>
<comment type="similarity">
    <text evidence="2">Belongs to the GST superfamily. Mu family.</text>
</comment>
<dbReference type="EC" id="2.5.1.18" evidence="3"/>
<evidence type="ECO:0000256" key="4">
    <source>
        <dbReference type="ARBA" id="ARBA00022679"/>
    </source>
</evidence>
<evidence type="ECO:0000256" key="3">
    <source>
        <dbReference type="ARBA" id="ARBA00012452"/>
    </source>
</evidence>
<dbReference type="EMBL" id="BRYB01000793">
    <property type="protein sequence ID" value="GMI37815.1"/>
    <property type="molecule type" value="Genomic_DNA"/>
</dbReference>
<feature type="domain" description="GST N-terminal" evidence="6">
    <location>
        <begin position="8"/>
        <end position="100"/>
    </location>
</feature>
<comment type="caution">
    <text evidence="8">The sequence shown here is derived from an EMBL/GenBank/DDBJ whole genome shotgun (WGS) entry which is preliminary data.</text>
</comment>
<dbReference type="PANTHER" id="PTHR11571:SF222">
    <property type="entry name" value="GLUTATHIONE TRANSFERASE"/>
    <property type="match status" value="1"/>
</dbReference>
<dbReference type="InterPro" id="IPR050213">
    <property type="entry name" value="GST_superfamily"/>
</dbReference>
<protein>
    <recommendedName>
        <fullName evidence="3">glutathione transferase</fullName>
        <ecNumber evidence="3">2.5.1.18</ecNumber>
    </recommendedName>
</protein>
<dbReference type="SUPFAM" id="SSF47616">
    <property type="entry name" value="GST C-terminal domain-like"/>
    <property type="match status" value="1"/>
</dbReference>
<dbReference type="Gene3D" id="1.20.1050.10">
    <property type="match status" value="1"/>
</dbReference>
<dbReference type="InterPro" id="IPR004046">
    <property type="entry name" value="GST_C"/>
</dbReference>
<dbReference type="PANTHER" id="PTHR11571">
    <property type="entry name" value="GLUTATHIONE S-TRANSFERASE"/>
    <property type="match status" value="1"/>
</dbReference>
<evidence type="ECO:0000259" key="6">
    <source>
        <dbReference type="PROSITE" id="PS50404"/>
    </source>
</evidence>
<comment type="catalytic activity">
    <reaction evidence="5">
        <text>RX + glutathione = an S-substituted glutathione + a halide anion + H(+)</text>
        <dbReference type="Rhea" id="RHEA:16437"/>
        <dbReference type="ChEBI" id="CHEBI:15378"/>
        <dbReference type="ChEBI" id="CHEBI:16042"/>
        <dbReference type="ChEBI" id="CHEBI:17792"/>
        <dbReference type="ChEBI" id="CHEBI:57925"/>
        <dbReference type="ChEBI" id="CHEBI:90779"/>
        <dbReference type="EC" id="2.5.1.18"/>
    </reaction>
</comment>
<dbReference type="InterPro" id="IPR036282">
    <property type="entry name" value="Glutathione-S-Trfase_C_sf"/>
</dbReference>
<dbReference type="Pfam" id="PF14497">
    <property type="entry name" value="GST_C_3"/>
    <property type="match status" value="1"/>
</dbReference>
<name>A0ABQ6N1A4_9STRA</name>
<dbReference type="Gene3D" id="3.40.30.10">
    <property type="entry name" value="Glutaredoxin"/>
    <property type="match status" value="1"/>
</dbReference>
<dbReference type="Proteomes" id="UP001165060">
    <property type="component" value="Unassembled WGS sequence"/>
</dbReference>
<organism evidence="8 9">
    <name type="scientific">Tetraparma gracilis</name>
    <dbReference type="NCBI Taxonomy" id="2962635"/>
    <lineage>
        <taxon>Eukaryota</taxon>
        <taxon>Sar</taxon>
        <taxon>Stramenopiles</taxon>
        <taxon>Ochrophyta</taxon>
        <taxon>Bolidophyceae</taxon>
        <taxon>Parmales</taxon>
        <taxon>Triparmaceae</taxon>
        <taxon>Tetraparma</taxon>
    </lineage>
</organism>
<evidence type="ECO:0000313" key="8">
    <source>
        <dbReference type="EMBL" id="GMI37815.1"/>
    </source>
</evidence>
<evidence type="ECO:0000256" key="2">
    <source>
        <dbReference type="ARBA" id="ARBA00005861"/>
    </source>
</evidence>
<sequence>MSRFQERAPISTGYWSIKGLGAPIRMMISWSGAPFEAKLYDVKMPGPDRKLDASAWFGSKKALKERNPFINLPYVDDSSCLISQTNACFSYLGRELGLWPSSPSDVIMAETLLCELMDLRNSMTNFAYSGAFEDVRADGLALLANVSGKNGVLQKIELHFANKVCRDFLVGGVCTAPDFHLYEMIDQYSTLAFFLEADSPFEQPQFANLKAFYNSFAAHPRNAYYLTSKLNQLPFNNKGARFGSVPGGGRFEAGQEYEWAEDWTGVYQNK</sequence>
<dbReference type="SUPFAM" id="SSF52833">
    <property type="entry name" value="Thioredoxin-like"/>
    <property type="match status" value="1"/>
</dbReference>
<comment type="function">
    <text evidence="1">Conjugation of reduced glutathione to a wide number of exogenous and endogenous hydrophobic electrophiles.</text>
</comment>